<sequence>MGLQNHALGVTGVLARLRDIDFNGYRHCVNPNTPIEAIRNPARRHRSRDVKVGDNPTARTLSFGKEIEEHAMQQGSARVNNGMQQDIGELGTHSSPLERKGNQGHRSQGRDAFRQRPTLIRPDSTETQYKASRVITVNRRTYSKAKQPL</sequence>
<evidence type="ECO:0000313" key="3">
    <source>
        <dbReference type="Proteomes" id="UP001362999"/>
    </source>
</evidence>
<dbReference type="EMBL" id="JAWWNJ010000226">
    <property type="protein sequence ID" value="KAK6969416.1"/>
    <property type="molecule type" value="Genomic_DNA"/>
</dbReference>
<dbReference type="Proteomes" id="UP001362999">
    <property type="component" value="Unassembled WGS sequence"/>
</dbReference>
<comment type="caution">
    <text evidence="2">The sequence shown here is derived from an EMBL/GenBank/DDBJ whole genome shotgun (WGS) entry which is preliminary data.</text>
</comment>
<protein>
    <submittedName>
        <fullName evidence="2">Uncharacterized protein</fullName>
    </submittedName>
</protein>
<organism evidence="2 3">
    <name type="scientific">Favolaschia claudopus</name>
    <dbReference type="NCBI Taxonomy" id="2862362"/>
    <lineage>
        <taxon>Eukaryota</taxon>
        <taxon>Fungi</taxon>
        <taxon>Dikarya</taxon>
        <taxon>Basidiomycota</taxon>
        <taxon>Agaricomycotina</taxon>
        <taxon>Agaricomycetes</taxon>
        <taxon>Agaricomycetidae</taxon>
        <taxon>Agaricales</taxon>
        <taxon>Marasmiineae</taxon>
        <taxon>Mycenaceae</taxon>
        <taxon>Favolaschia</taxon>
    </lineage>
</organism>
<reference evidence="2 3" key="1">
    <citation type="journal article" date="2024" name="J Genomics">
        <title>Draft genome sequencing and assembly of Favolaschia claudopus CIRM-BRFM 2984 isolated from oak limbs.</title>
        <authorList>
            <person name="Navarro D."/>
            <person name="Drula E."/>
            <person name="Chaduli D."/>
            <person name="Cazenave R."/>
            <person name="Ahrendt S."/>
            <person name="Wang J."/>
            <person name="Lipzen A."/>
            <person name="Daum C."/>
            <person name="Barry K."/>
            <person name="Grigoriev I.V."/>
            <person name="Favel A."/>
            <person name="Rosso M.N."/>
            <person name="Martin F."/>
        </authorList>
    </citation>
    <scope>NUCLEOTIDE SEQUENCE [LARGE SCALE GENOMIC DNA]</scope>
    <source>
        <strain evidence="2 3">CIRM-BRFM 2984</strain>
    </source>
</reference>
<accession>A0AAV9Z3H5</accession>
<proteinExistence type="predicted"/>
<dbReference type="AlphaFoldDB" id="A0AAV9Z3H5"/>
<keyword evidence="3" id="KW-1185">Reference proteome</keyword>
<name>A0AAV9Z3H5_9AGAR</name>
<feature type="region of interest" description="Disordered" evidence="1">
    <location>
        <begin position="82"/>
        <end position="131"/>
    </location>
</feature>
<evidence type="ECO:0000256" key="1">
    <source>
        <dbReference type="SAM" id="MobiDB-lite"/>
    </source>
</evidence>
<gene>
    <name evidence="2" type="ORF">R3P38DRAFT_2814572</name>
</gene>
<evidence type="ECO:0000313" key="2">
    <source>
        <dbReference type="EMBL" id="KAK6969416.1"/>
    </source>
</evidence>